<gene>
    <name evidence="2" type="ORF">DRF59_19320</name>
</gene>
<reference evidence="2 3" key="1">
    <citation type="journal article" date="2007" name="Int. J. Syst. Evol. Microbiol.">
        <title>Chryseobacterium flavum sp. nov., isolated from polluted soil.</title>
        <authorList>
            <person name="Zhou Y."/>
            <person name="Dong J."/>
            <person name="Wang X."/>
            <person name="Huang X."/>
            <person name="Zhang K.Y."/>
            <person name="Zhang Y.Q."/>
            <person name="Guo Y.F."/>
            <person name="Lai R."/>
            <person name="Li W.J."/>
        </authorList>
    </citation>
    <scope>NUCLEOTIDE SEQUENCE [LARGE SCALE GENOMIC DNA]</scope>
    <source>
        <strain evidence="2 3">KCTC 12877</strain>
    </source>
</reference>
<sequence length="350" mass="41092">MGISKLKVLILLILCSFSLMNCQKKKMEEKYNWLGTISAPQEYPMEIYQGAIVGNDFTYSFDSIWGTQNTGWGNEGGTMSVDTETMDLPHQLEFTWYSLVEKKFFTGKWDLDQKKIKNLFDEGFVDQDTRKRTTYNSFVVGLAPKGRVVLWIKGAGNQKEVGVFQAHDTIITKEKAYENAQYMFNDGFADRMLNDPEYKTFKPEIREKIKEEGYPEPDIYDIYREKFNWKPVVILPEGSVWIDFGFNNYNGEQENLFAKTLDDNTYKNRAVPKFCGFYWRDKNKNRYAVWVDSFDEKEIFELFQKLGKDEEIDFTIKVNEDNTRVFLSLVTEKEELSITKAKIRLSRKIE</sequence>
<name>A0A3D9CG81_9FLAO</name>
<feature type="signal peptide" evidence="1">
    <location>
        <begin position="1"/>
        <end position="21"/>
    </location>
</feature>
<dbReference type="Pfam" id="PF11153">
    <property type="entry name" value="DUF2931"/>
    <property type="match status" value="1"/>
</dbReference>
<keyword evidence="3" id="KW-1185">Reference proteome</keyword>
<evidence type="ECO:0000313" key="2">
    <source>
        <dbReference type="EMBL" id="REC64753.1"/>
    </source>
</evidence>
<dbReference type="AlphaFoldDB" id="A0A3D9CG81"/>
<dbReference type="EMBL" id="QNUE01000025">
    <property type="protein sequence ID" value="REC64753.1"/>
    <property type="molecule type" value="Genomic_DNA"/>
</dbReference>
<dbReference type="InterPro" id="IPR021326">
    <property type="entry name" value="DUF2931"/>
</dbReference>
<evidence type="ECO:0000256" key="1">
    <source>
        <dbReference type="SAM" id="SignalP"/>
    </source>
</evidence>
<feature type="chain" id="PRO_5017543340" description="DUF2931 domain-containing protein" evidence="1">
    <location>
        <begin position="22"/>
        <end position="350"/>
    </location>
</feature>
<protein>
    <recommendedName>
        <fullName evidence="4">DUF2931 domain-containing protein</fullName>
    </recommendedName>
</protein>
<proteinExistence type="predicted"/>
<comment type="caution">
    <text evidence="2">The sequence shown here is derived from an EMBL/GenBank/DDBJ whole genome shotgun (WGS) entry which is preliminary data.</text>
</comment>
<organism evidence="2 3">
    <name type="scientific">Chryseobacterium flavum</name>
    <dbReference type="NCBI Taxonomy" id="415851"/>
    <lineage>
        <taxon>Bacteria</taxon>
        <taxon>Pseudomonadati</taxon>
        <taxon>Bacteroidota</taxon>
        <taxon>Flavobacteriia</taxon>
        <taxon>Flavobacteriales</taxon>
        <taxon>Weeksellaceae</taxon>
        <taxon>Chryseobacterium group</taxon>
        <taxon>Chryseobacterium</taxon>
    </lineage>
</organism>
<evidence type="ECO:0000313" key="3">
    <source>
        <dbReference type="Proteomes" id="UP000256769"/>
    </source>
</evidence>
<evidence type="ECO:0008006" key="4">
    <source>
        <dbReference type="Google" id="ProtNLM"/>
    </source>
</evidence>
<dbReference type="Proteomes" id="UP000256769">
    <property type="component" value="Unassembled WGS sequence"/>
</dbReference>
<accession>A0A3D9CG81</accession>
<keyword evidence="1" id="KW-0732">Signal</keyword>